<proteinExistence type="predicted"/>
<keyword evidence="6" id="KW-0808">Transferase</keyword>
<dbReference type="GO" id="GO:0005829">
    <property type="term" value="C:cytosol"/>
    <property type="evidence" value="ECO:0007669"/>
    <property type="project" value="TreeGrafter"/>
</dbReference>
<evidence type="ECO:0000259" key="5">
    <source>
        <dbReference type="PROSITE" id="PS50042"/>
    </source>
</evidence>
<dbReference type="InterPro" id="IPR012318">
    <property type="entry name" value="HTH_CRP"/>
</dbReference>
<keyword evidence="2" id="KW-0238">DNA-binding</keyword>
<keyword evidence="7" id="KW-1185">Reference proteome</keyword>
<reference evidence="7" key="1">
    <citation type="submission" date="2016-10" db="EMBL/GenBank/DDBJ databases">
        <authorList>
            <person name="Varghese N."/>
            <person name="Submissions S."/>
        </authorList>
    </citation>
    <scope>NUCLEOTIDE SEQUENCE [LARGE SCALE GENOMIC DNA]</scope>
    <source>
        <strain evidence="7">CGMCC 1.10223</strain>
    </source>
</reference>
<evidence type="ECO:0000256" key="4">
    <source>
        <dbReference type="ARBA" id="ARBA00023163"/>
    </source>
</evidence>
<dbReference type="Gene3D" id="2.60.120.10">
    <property type="entry name" value="Jelly Rolls"/>
    <property type="match status" value="1"/>
</dbReference>
<dbReference type="GO" id="GO:0016301">
    <property type="term" value="F:kinase activity"/>
    <property type="evidence" value="ECO:0007669"/>
    <property type="project" value="UniProtKB-KW"/>
</dbReference>
<dbReference type="RefSeq" id="WP_046231023.1">
    <property type="nucleotide sequence ID" value="NZ_FONN01000001.1"/>
</dbReference>
<dbReference type="InterPro" id="IPR000595">
    <property type="entry name" value="cNMP-bd_dom"/>
</dbReference>
<dbReference type="PANTHER" id="PTHR24567:SF26">
    <property type="entry name" value="REGULATORY PROTEIN YEIL"/>
    <property type="match status" value="1"/>
</dbReference>
<evidence type="ECO:0000256" key="1">
    <source>
        <dbReference type="ARBA" id="ARBA00023015"/>
    </source>
</evidence>
<dbReference type="InterPro" id="IPR018490">
    <property type="entry name" value="cNMP-bd_dom_sf"/>
</dbReference>
<keyword evidence="1" id="KW-0805">Transcription regulation</keyword>
<dbReference type="PROSITE" id="PS50042">
    <property type="entry name" value="CNMP_BINDING_3"/>
    <property type="match status" value="1"/>
</dbReference>
<dbReference type="OrthoDB" id="581021at2"/>
<evidence type="ECO:0000313" key="7">
    <source>
        <dbReference type="Proteomes" id="UP000183410"/>
    </source>
</evidence>
<keyword evidence="3" id="KW-0010">Activator</keyword>
<feature type="domain" description="Cyclic nucleotide-binding" evidence="5">
    <location>
        <begin position="24"/>
        <end position="144"/>
    </location>
</feature>
<dbReference type="EMBL" id="FONN01000001">
    <property type="protein sequence ID" value="SFE25711.1"/>
    <property type="molecule type" value="Genomic_DNA"/>
</dbReference>
<name>A0A1I1Z1U9_9BACL</name>
<gene>
    <name evidence="6" type="ORF">SAMN04487969_101943</name>
</gene>
<dbReference type="Pfam" id="PF00027">
    <property type="entry name" value="cNMP_binding"/>
    <property type="match status" value="1"/>
</dbReference>
<dbReference type="InterPro" id="IPR036390">
    <property type="entry name" value="WH_DNA-bd_sf"/>
</dbReference>
<dbReference type="SUPFAM" id="SSF46785">
    <property type="entry name" value="Winged helix' DNA-binding domain"/>
    <property type="match status" value="1"/>
</dbReference>
<keyword evidence="4" id="KW-0804">Transcription</keyword>
<dbReference type="PANTHER" id="PTHR24567">
    <property type="entry name" value="CRP FAMILY TRANSCRIPTIONAL REGULATORY PROTEIN"/>
    <property type="match status" value="1"/>
</dbReference>
<dbReference type="GO" id="GO:0003677">
    <property type="term" value="F:DNA binding"/>
    <property type="evidence" value="ECO:0007669"/>
    <property type="project" value="UniProtKB-KW"/>
</dbReference>
<dbReference type="GO" id="GO:0003700">
    <property type="term" value="F:DNA-binding transcription factor activity"/>
    <property type="evidence" value="ECO:0007669"/>
    <property type="project" value="TreeGrafter"/>
</dbReference>
<evidence type="ECO:0000313" key="6">
    <source>
        <dbReference type="EMBL" id="SFE25711.1"/>
    </source>
</evidence>
<dbReference type="SUPFAM" id="SSF51206">
    <property type="entry name" value="cAMP-binding domain-like"/>
    <property type="match status" value="1"/>
</dbReference>
<sequence length="245" mass="28517">MSDSEEGGILRTDSIERIIQGHGWLKEMFDELPEQVQNCWEVRSFHPGETVCDQGSDMVYVYILISGELAVERKLSDGKMFRLAMLMPGDVIGDIEISLDMPFINQVETTRESTLLAIDKQRFKKWVINSPAFLHRLNDQLANKLFQQGRKTLENNFYSMQQKLLAYFYEALQHADFQKKPVYELVATRDEIARQLGVAVRSVNRIMKMLKEEKLFVVKKGRLLFTRQSKQWIEQKLNSSNQATF</sequence>
<evidence type="ECO:0000256" key="3">
    <source>
        <dbReference type="ARBA" id="ARBA00023159"/>
    </source>
</evidence>
<dbReference type="InterPro" id="IPR050397">
    <property type="entry name" value="Env_Response_Regulators"/>
</dbReference>
<keyword evidence="6" id="KW-0418">Kinase</keyword>
<dbReference type="Pfam" id="PF13545">
    <property type="entry name" value="HTH_Crp_2"/>
    <property type="match status" value="1"/>
</dbReference>
<protein>
    <submittedName>
        <fullName evidence="6">cAMP-binding domain of CRP or a regulatory subunit of cAMP-dependent protein kinases</fullName>
    </submittedName>
</protein>
<dbReference type="InterPro" id="IPR014710">
    <property type="entry name" value="RmlC-like_jellyroll"/>
</dbReference>
<accession>A0A1I1Z1U9</accession>
<evidence type="ECO:0000256" key="2">
    <source>
        <dbReference type="ARBA" id="ARBA00023125"/>
    </source>
</evidence>
<dbReference type="SMART" id="SM00100">
    <property type="entry name" value="cNMP"/>
    <property type="match status" value="1"/>
</dbReference>
<organism evidence="6 7">
    <name type="scientific">Paenibacillus algorifonticola</name>
    <dbReference type="NCBI Taxonomy" id="684063"/>
    <lineage>
        <taxon>Bacteria</taxon>
        <taxon>Bacillati</taxon>
        <taxon>Bacillota</taxon>
        <taxon>Bacilli</taxon>
        <taxon>Bacillales</taxon>
        <taxon>Paenibacillaceae</taxon>
        <taxon>Paenibacillus</taxon>
    </lineage>
</organism>
<dbReference type="Proteomes" id="UP000183410">
    <property type="component" value="Unassembled WGS sequence"/>
</dbReference>
<dbReference type="CDD" id="cd00038">
    <property type="entry name" value="CAP_ED"/>
    <property type="match status" value="1"/>
</dbReference>
<dbReference type="AlphaFoldDB" id="A0A1I1Z1U9"/>